<dbReference type="AlphaFoldDB" id="A7E1W3"/>
<evidence type="ECO:0000259" key="2">
    <source>
        <dbReference type="SMART" id="SM01117"/>
    </source>
</evidence>
<proteinExistence type="evidence at transcript level"/>
<dbReference type="GO" id="GO:0016020">
    <property type="term" value="C:membrane"/>
    <property type="evidence" value="ECO:0007669"/>
    <property type="project" value="TreeGrafter"/>
</dbReference>
<feature type="transmembrane region" description="Helical" evidence="1">
    <location>
        <begin position="330"/>
        <end position="351"/>
    </location>
</feature>
<dbReference type="SMART" id="SM01117">
    <property type="entry name" value="Cyt-b5"/>
    <property type="match status" value="1"/>
</dbReference>
<evidence type="ECO:0000313" key="3">
    <source>
        <dbReference type="EMBL" id="AAX51386.1"/>
    </source>
</evidence>
<dbReference type="InterPro" id="IPR012171">
    <property type="entry name" value="Fatty_acid_desaturase"/>
</dbReference>
<feature type="domain" description="Cytochrome b5 heme-binding" evidence="2">
    <location>
        <begin position="31"/>
        <end position="96"/>
    </location>
</feature>
<reference evidence="3" key="1">
    <citation type="submission" date="2004-12" db="EMBL/GenBank/DDBJ databases">
        <title>Isolation of a delta-5 fatty acid desaturase gene from Nitzschia closterium f. minutissima.</title>
        <authorList>
            <person name="Shi J."/>
            <person name="Pan K."/>
            <person name="Yu W."/>
        </authorList>
    </citation>
    <scope>NUCLEOTIDE SEQUENCE</scope>
</reference>
<feature type="transmembrane region" description="Helical" evidence="1">
    <location>
        <begin position="156"/>
        <end position="174"/>
    </location>
</feature>
<keyword evidence="1" id="KW-0812">Transmembrane</keyword>
<sequence>MCVTTPVTVHTSGSIPARDAAMDVSLRNKSLSVDTLAPNHVCIDGKVFDLDSFDHPGGDSIHVFGGNDVTVLYKMIHPHHGPNQYAQKMKLVGVMDKYRCEYSFGSDFGKEMKREVFQIVRRGQEFGTVGYFFRAFLYIAFFVAVVYRWTFQTGPSYGLAVVFGLAQALIGLNVQHDANHGAAAPPGRKNVWINDLLGWGADLIGGCKYLWIQKHWTHHAYTNHAEKDPDAFAAEPFLIFREYPASHPARQWYHKYQTLLFLPIIAGYWLSSVLSLEVAKLQDAGAMSASMKFENDFVARQRKFTVFWCIVHLVISLGPPLRQHGLTATALGQALTVGAAGSLFLGCLFSLSHNFVNAERDPTAVLAPPPPPTDGSDNANTTAPVCWYKAQVETSCAYGGFVSGALTGGLNFQVEHHLFPRMSSAWCPFIAPTVRRACAKHNVTYTYYPWLWQNMASMMRYLHVTGGNTDAVTKLE</sequence>
<feature type="transmembrane region" description="Helical" evidence="1">
    <location>
        <begin position="259"/>
        <end position="279"/>
    </location>
</feature>
<dbReference type="Pfam" id="PF00173">
    <property type="entry name" value="Cyt-b5"/>
    <property type="match status" value="1"/>
</dbReference>
<dbReference type="Pfam" id="PF00487">
    <property type="entry name" value="FA_desaturase"/>
    <property type="match status" value="1"/>
</dbReference>
<dbReference type="InterPro" id="IPR001199">
    <property type="entry name" value="Cyt_B5-like_heme/steroid-bd"/>
</dbReference>
<gene>
    <name evidence="3" type="primary">FAD5</name>
</gene>
<feature type="transmembrane region" description="Helical" evidence="1">
    <location>
        <begin position="131"/>
        <end position="150"/>
    </location>
</feature>
<name>A7E1W3_PHATR</name>
<dbReference type="SUPFAM" id="SSF55856">
    <property type="entry name" value="Cytochrome b5-like heme/steroid binding domain"/>
    <property type="match status" value="1"/>
</dbReference>
<dbReference type="Gene3D" id="3.10.120.10">
    <property type="entry name" value="Cytochrome b5-like heme/steroid binding domain"/>
    <property type="match status" value="1"/>
</dbReference>
<dbReference type="EMBL" id="AY851390">
    <property type="protein sequence ID" value="AAX51386.1"/>
    <property type="molecule type" value="mRNA"/>
</dbReference>
<dbReference type="PIRSF" id="PIRSF015921">
    <property type="entry name" value="FA_sphinglp_des"/>
    <property type="match status" value="1"/>
</dbReference>
<dbReference type="PANTHER" id="PTHR19353">
    <property type="entry name" value="FATTY ACID DESATURASE 2"/>
    <property type="match status" value="1"/>
</dbReference>
<dbReference type="GO" id="GO:0016717">
    <property type="term" value="F:oxidoreductase activity, acting on paired donors, with oxidation of a pair of donors resulting in the reduction of molecular oxygen to two molecules of water"/>
    <property type="evidence" value="ECO:0007669"/>
    <property type="project" value="TreeGrafter"/>
</dbReference>
<dbReference type="PANTHER" id="PTHR19353:SF75">
    <property type="entry name" value="FATTY ACID DESATURASE, PUTATIVE-RELATED"/>
    <property type="match status" value="1"/>
</dbReference>
<dbReference type="GO" id="GO:0006629">
    <property type="term" value="P:lipid metabolic process"/>
    <property type="evidence" value="ECO:0007669"/>
    <property type="project" value="InterPro"/>
</dbReference>
<organism evidence="3">
    <name type="scientific">Phaeodactylum tricornutum</name>
    <name type="common">Diatom</name>
    <dbReference type="NCBI Taxonomy" id="2850"/>
    <lineage>
        <taxon>Eukaryota</taxon>
        <taxon>Sar</taxon>
        <taxon>Stramenopiles</taxon>
        <taxon>Ochrophyta</taxon>
        <taxon>Bacillariophyta</taxon>
        <taxon>Bacillariophyceae</taxon>
        <taxon>Bacillariophycidae</taxon>
        <taxon>Naviculales</taxon>
        <taxon>Phaeodactylaceae</taxon>
        <taxon>Phaeodactylum</taxon>
    </lineage>
</organism>
<keyword evidence="1" id="KW-0472">Membrane</keyword>
<dbReference type="CDD" id="cd03506">
    <property type="entry name" value="Delta6-FADS-like"/>
    <property type="match status" value="1"/>
</dbReference>
<dbReference type="InterPro" id="IPR005804">
    <property type="entry name" value="FA_desaturase_dom"/>
</dbReference>
<accession>A7E1W3</accession>
<protein>
    <submittedName>
        <fullName evidence="3">Delta-5 fatty acid desaturase</fullName>
    </submittedName>
</protein>
<keyword evidence="1" id="KW-1133">Transmembrane helix</keyword>
<dbReference type="InterPro" id="IPR036400">
    <property type="entry name" value="Cyt_B5-like_heme/steroid_sf"/>
</dbReference>
<evidence type="ECO:0000256" key="1">
    <source>
        <dbReference type="SAM" id="Phobius"/>
    </source>
</evidence>